<feature type="compositionally biased region" description="Basic and acidic residues" evidence="1">
    <location>
        <begin position="382"/>
        <end position="392"/>
    </location>
</feature>
<feature type="region of interest" description="Disordered" evidence="1">
    <location>
        <begin position="543"/>
        <end position="598"/>
    </location>
</feature>
<accession>A0A067SA76</accession>
<feature type="signal peptide" evidence="3">
    <location>
        <begin position="1"/>
        <end position="26"/>
    </location>
</feature>
<feature type="region of interest" description="Disordered" evidence="1">
    <location>
        <begin position="629"/>
        <end position="687"/>
    </location>
</feature>
<dbReference type="AlphaFoldDB" id="A0A067SA76"/>
<keyword evidence="2" id="KW-0472">Membrane</keyword>
<name>A0A067SA76_GALM3</name>
<evidence type="ECO:0000313" key="4">
    <source>
        <dbReference type="EMBL" id="KDR67800.1"/>
    </source>
</evidence>
<feature type="compositionally biased region" description="Pro residues" evidence="1">
    <location>
        <begin position="635"/>
        <end position="647"/>
    </location>
</feature>
<keyword evidence="2" id="KW-0812">Transmembrane</keyword>
<evidence type="ECO:0008006" key="6">
    <source>
        <dbReference type="Google" id="ProtNLM"/>
    </source>
</evidence>
<feature type="transmembrane region" description="Helical" evidence="2">
    <location>
        <begin position="162"/>
        <end position="183"/>
    </location>
</feature>
<feature type="region of interest" description="Disordered" evidence="1">
    <location>
        <begin position="429"/>
        <end position="457"/>
    </location>
</feature>
<dbReference type="OrthoDB" id="3062174at2759"/>
<keyword evidence="3" id="KW-0732">Signal</keyword>
<evidence type="ECO:0000256" key="3">
    <source>
        <dbReference type="SAM" id="SignalP"/>
    </source>
</evidence>
<feature type="compositionally biased region" description="Low complexity" evidence="1">
    <location>
        <begin position="543"/>
        <end position="552"/>
    </location>
</feature>
<feature type="compositionally biased region" description="Polar residues" evidence="1">
    <location>
        <begin position="433"/>
        <end position="454"/>
    </location>
</feature>
<feature type="region of interest" description="Disordered" evidence="1">
    <location>
        <begin position="344"/>
        <end position="392"/>
    </location>
</feature>
<feature type="region of interest" description="Disordered" evidence="1">
    <location>
        <begin position="211"/>
        <end position="274"/>
    </location>
</feature>
<dbReference type="PROSITE" id="PS51257">
    <property type="entry name" value="PROKAR_LIPOPROTEIN"/>
    <property type="match status" value="1"/>
</dbReference>
<protein>
    <recommendedName>
        <fullName evidence="6">Extracellular membrane protein CFEM domain-containing protein</fullName>
    </recommendedName>
</protein>
<feature type="chain" id="PRO_5001648326" description="Extracellular membrane protein CFEM domain-containing protein" evidence="3">
    <location>
        <begin position="27"/>
        <end position="736"/>
    </location>
</feature>
<feature type="compositionally biased region" description="Basic and acidic residues" evidence="1">
    <location>
        <begin position="211"/>
        <end position="230"/>
    </location>
</feature>
<proteinExistence type="predicted"/>
<feature type="region of interest" description="Disordered" evidence="1">
    <location>
        <begin position="704"/>
        <end position="736"/>
    </location>
</feature>
<evidence type="ECO:0000313" key="5">
    <source>
        <dbReference type="Proteomes" id="UP000027222"/>
    </source>
</evidence>
<reference evidence="5" key="1">
    <citation type="journal article" date="2014" name="Proc. Natl. Acad. Sci. U.S.A.">
        <title>Extensive sampling of basidiomycete genomes demonstrates inadequacy of the white-rot/brown-rot paradigm for wood decay fungi.</title>
        <authorList>
            <person name="Riley R."/>
            <person name="Salamov A.A."/>
            <person name="Brown D.W."/>
            <person name="Nagy L.G."/>
            <person name="Floudas D."/>
            <person name="Held B.W."/>
            <person name="Levasseur A."/>
            <person name="Lombard V."/>
            <person name="Morin E."/>
            <person name="Otillar R."/>
            <person name="Lindquist E.A."/>
            <person name="Sun H."/>
            <person name="LaButti K.M."/>
            <person name="Schmutz J."/>
            <person name="Jabbour D."/>
            <person name="Luo H."/>
            <person name="Baker S.E."/>
            <person name="Pisabarro A.G."/>
            <person name="Walton J.D."/>
            <person name="Blanchette R.A."/>
            <person name="Henrissat B."/>
            <person name="Martin F."/>
            <person name="Cullen D."/>
            <person name="Hibbett D.S."/>
            <person name="Grigoriev I.V."/>
        </authorList>
    </citation>
    <scope>NUCLEOTIDE SEQUENCE [LARGE SCALE GENOMIC DNA]</scope>
    <source>
        <strain evidence="5">CBS 339.88</strain>
    </source>
</reference>
<feature type="compositionally biased region" description="Basic and acidic residues" evidence="1">
    <location>
        <begin position="358"/>
        <end position="371"/>
    </location>
</feature>
<sequence length="736" mass="80219">MFSDLSRRRLSIFLLFLTACTQSVFGQDQLVRYDILQGQDGKSSCDLKDTIHSSCNSTPSPPLNVTPTASLCTCNNKFFNIWSACSYASGNGTLPNFGTWSATCQNHSVDLAGSATRADQGFGIPLPAWASLPVPGNTSFDLQRAVVEAQKQTPKPWSILQIVLPIVAAIIAVVLTLLGVRFYRRQLPTVRFGVENLVRRRNKVRNVDQKSLDHWEIDGPDVDPPKESRLQDSPPLQEQYPEVEDVVSPTDTTPGTVPARPSGSFDESIGRRSQSTGPMYPFSPKAAAQLQAQQAQFLAPLRGTANFDPNPSASSSNRTIWSLPRSVHLPNPFKRRIPRVISRSPYPGYRVDQSTESADSRRYTDSTDTRTRTSRVGTRRSNAFDESSHDEHVDLISPEERASSLFQGTEEVVFGSRSGHSSTINSHIRVVSPSVSTESPRSTMLHTGSRNSGVPPQRPTVIVPPLPSRPAPLPPVPPPRISPRGKEIMSNPLVPPHHVTVADRFMSPIPEDRFSDINISVYPGENASMDDISMSLYERSIRPTPSRSFSESSSEHPRPLPSPASSSSAAQAHYFATHQRSASHPPPLPGSSNLNGSATSLHAAGAHIRSASQDQYSPAHYPLRTRTPLAESSRPLPPPGVSPPSRLPPTYFREPQRKGSNNSVSSSSMYSPQDQDMFDPYAFSSSHRGLSTDDNASFYLTADTLHGPARSGTPSSQRSDPSVYYPGPVRGAGYGG</sequence>
<organism evidence="4 5">
    <name type="scientific">Galerina marginata (strain CBS 339.88)</name>
    <dbReference type="NCBI Taxonomy" id="685588"/>
    <lineage>
        <taxon>Eukaryota</taxon>
        <taxon>Fungi</taxon>
        <taxon>Dikarya</taxon>
        <taxon>Basidiomycota</taxon>
        <taxon>Agaricomycotina</taxon>
        <taxon>Agaricomycetes</taxon>
        <taxon>Agaricomycetidae</taxon>
        <taxon>Agaricales</taxon>
        <taxon>Agaricineae</taxon>
        <taxon>Strophariaceae</taxon>
        <taxon>Galerina</taxon>
    </lineage>
</organism>
<feature type="compositionally biased region" description="Low complexity" evidence="1">
    <location>
        <begin position="563"/>
        <end position="572"/>
    </location>
</feature>
<dbReference type="HOGENOM" id="CLU_442832_0_0_1"/>
<dbReference type="EMBL" id="KL142412">
    <property type="protein sequence ID" value="KDR67800.1"/>
    <property type="molecule type" value="Genomic_DNA"/>
</dbReference>
<keyword evidence="2" id="KW-1133">Transmembrane helix</keyword>
<gene>
    <name evidence="4" type="ORF">GALMADRAFT_257648</name>
</gene>
<evidence type="ECO:0000256" key="2">
    <source>
        <dbReference type="SAM" id="Phobius"/>
    </source>
</evidence>
<keyword evidence="5" id="KW-1185">Reference proteome</keyword>
<evidence type="ECO:0000256" key="1">
    <source>
        <dbReference type="SAM" id="MobiDB-lite"/>
    </source>
</evidence>
<dbReference type="Proteomes" id="UP000027222">
    <property type="component" value="Unassembled WGS sequence"/>
</dbReference>